<proteinExistence type="predicted"/>
<sequence>MKETVTLLLIGYGYVARATARAASGHGARVIATTRSHDTAREIDAAGFTPAVCDPATAKGAETLRSLAREATHIVSSVPPGRGGDPVLAALSDAPPDHAWIGYLSTTGVYGDRQGGWAFEWETPTPGQDRSVRRAEAEQGWTGLGARLFRLSGIYGPGRSAFDRLREGRARRIDSPGQVFSRIHVDDIAACLCLAMERSERKGAFNLCDDWPSPQSEVVEGAARLLGLDPPPCETLEEAEMSEMARSFYEEVRRVSNARAKAAFGWRLEYPSWHEGLPAVLEAGG</sequence>
<reference evidence="2 3" key="1">
    <citation type="journal article" date="2013" name="Int. J. Syst. Evol. Microbiol.">
        <title>Marinicauda pacifica gen. nov., sp. nov., a prosthecate alphaproteobacterium of the family Hyphomonadaceae isolated from deep seawater.</title>
        <authorList>
            <person name="Zhang X.Y."/>
            <person name="Li G.W."/>
            <person name="Wang C.S."/>
            <person name="Zhang Y.J."/>
            <person name="Xu X.W."/>
            <person name="Li H."/>
            <person name="Liu A."/>
            <person name="Liu C."/>
            <person name="Xie B.B."/>
            <person name="Qin Q.L."/>
            <person name="Xu Z."/>
            <person name="Chen X.L."/>
            <person name="Zhou B.C."/>
            <person name="Zhang Y.Z."/>
        </authorList>
    </citation>
    <scope>NUCLEOTIDE SEQUENCE [LARGE SCALE GENOMIC DNA]</scope>
    <source>
        <strain evidence="2 3">P-1 km-3</strain>
    </source>
</reference>
<dbReference type="AlphaFoldDB" id="A0A4S2HBM3"/>
<dbReference type="RefSeq" id="WP_135945028.1">
    <property type="nucleotide sequence ID" value="NZ_BMEI01000002.1"/>
</dbReference>
<comment type="caution">
    <text evidence="2">The sequence shown here is derived from an EMBL/GenBank/DDBJ whole genome shotgun (WGS) entry which is preliminary data.</text>
</comment>
<dbReference type="InterPro" id="IPR036291">
    <property type="entry name" value="NAD(P)-bd_dom_sf"/>
</dbReference>
<name>A0A4S2HBM3_9PROT</name>
<organism evidence="2 3">
    <name type="scientific">Marinicauda pacifica</name>
    <dbReference type="NCBI Taxonomy" id="1133559"/>
    <lineage>
        <taxon>Bacteria</taxon>
        <taxon>Pseudomonadati</taxon>
        <taxon>Pseudomonadota</taxon>
        <taxon>Alphaproteobacteria</taxon>
        <taxon>Maricaulales</taxon>
        <taxon>Maricaulaceae</taxon>
        <taxon>Marinicauda</taxon>
    </lineage>
</organism>
<evidence type="ECO:0000256" key="1">
    <source>
        <dbReference type="ARBA" id="ARBA00023027"/>
    </source>
</evidence>
<dbReference type="CDD" id="cd05266">
    <property type="entry name" value="SDR_a4"/>
    <property type="match status" value="1"/>
</dbReference>
<gene>
    <name evidence="2" type="ORF">E5162_09670</name>
</gene>
<accession>A0A4S2HBM3</accession>
<protein>
    <submittedName>
        <fullName evidence="2">SDR family oxidoreductase</fullName>
    </submittedName>
</protein>
<keyword evidence="1" id="KW-0520">NAD</keyword>
<dbReference type="Proteomes" id="UP000305451">
    <property type="component" value="Unassembled WGS sequence"/>
</dbReference>
<dbReference type="Gene3D" id="3.40.50.720">
    <property type="entry name" value="NAD(P)-binding Rossmann-like Domain"/>
    <property type="match status" value="1"/>
</dbReference>
<dbReference type="SUPFAM" id="SSF51735">
    <property type="entry name" value="NAD(P)-binding Rossmann-fold domains"/>
    <property type="match status" value="1"/>
</dbReference>
<dbReference type="EMBL" id="SRXV01000002">
    <property type="protein sequence ID" value="TGY93306.1"/>
    <property type="molecule type" value="Genomic_DNA"/>
</dbReference>
<evidence type="ECO:0000313" key="2">
    <source>
        <dbReference type="EMBL" id="TGY93306.1"/>
    </source>
</evidence>
<evidence type="ECO:0000313" key="3">
    <source>
        <dbReference type="Proteomes" id="UP000305451"/>
    </source>
</evidence>
<dbReference type="OrthoDB" id="9808276at2"/>
<keyword evidence="3" id="KW-1185">Reference proteome</keyword>
<dbReference type="PANTHER" id="PTHR43574">
    <property type="entry name" value="EPIMERASE-RELATED"/>
    <property type="match status" value="1"/>
</dbReference>